<dbReference type="InterPro" id="IPR008775">
    <property type="entry name" value="Phytyl_CoA_dOase-like"/>
</dbReference>
<name>A0ABT1LAD6_9HYPH</name>
<sequence length="271" mass="30052">MNGLSEAEIRTYRDDGVLFPFPVLSDAELAAALAVVDRIDTFPAEQRAGLLLARTHWVSKTLCDLCRNPRILDRVEGLIGPNILVWGANFFLKEPRSPAYVGWHQDATYWGLEPADIVTAWVALTPSTVESGCMRVAPGTHRGGIVDHVETWQPDNLLSRGQEIAVEVDQDTVVDVVLRPGEMSLHHVKIAHNSEPNRASHRRIGFAIRYVAAHVRQGSGARDLAMQVRGEDRWNYFEHDEGAKGEFLPEDVARHAEAWAAGRRALAKQAG</sequence>
<keyword evidence="2" id="KW-0223">Dioxygenase</keyword>
<evidence type="ECO:0000313" key="3">
    <source>
        <dbReference type="Proteomes" id="UP001205890"/>
    </source>
</evidence>
<comment type="caution">
    <text evidence="2">The sequence shown here is derived from an EMBL/GenBank/DDBJ whole genome shotgun (WGS) entry which is preliminary data.</text>
</comment>
<dbReference type="GO" id="GO:0051213">
    <property type="term" value="F:dioxygenase activity"/>
    <property type="evidence" value="ECO:0007669"/>
    <property type="project" value="UniProtKB-KW"/>
</dbReference>
<dbReference type="PANTHER" id="PTHR20883:SF48">
    <property type="entry name" value="ECTOINE DIOXYGENASE"/>
    <property type="match status" value="1"/>
</dbReference>
<accession>A0ABT1LAD6</accession>
<dbReference type="RefSeq" id="WP_254740413.1">
    <property type="nucleotide sequence ID" value="NZ_JANCLU010000006.1"/>
</dbReference>
<organism evidence="2 3">
    <name type="scientific">Alsobacter ponti</name>
    <dbReference type="NCBI Taxonomy" id="2962936"/>
    <lineage>
        <taxon>Bacteria</taxon>
        <taxon>Pseudomonadati</taxon>
        <taxon>Pseudomonadota</taxon>
        <taxon>Alphaproteobacteria</taxon>
        <taxon>Hyphomicrobiales</taxon>
        <taxon>Alsobacteraceae</taxon>
        <taxon>Alsobacter</taxon>
    </lineage>
</organism>
<proteinExistence type="predicted"/>
<keyword evidence="2" id="KW-0560">Oxidoreductase</keyword>
<dbReference type="PANTHER" id="PTHR20883">
    <property type="entry name" value="PHYTANOYL-COA DIOXYGENASE DOMAIN CONTAINING 1"/>
    <property type="match status" value="1"/>
</dbReference>
<comment type="cofactor">
    <cofactor evidence="1">
        <name>Fe(2+)</name>
        <dbReference type="ChEBI" id="CHEBI:29033"/>
    </cofactor>
</comment>
<dbReference type="Gene3D" id="2.60.120.620">
    <property type="entry name" value="q2cbj1_9rhob like domain"/>
    <property type="match status" value="1"/>
</dbReference>
<dbReference type="SUPFAM" id="SSF51197">
    <property type="entry name" value="Clavaminate synthase-like"/>
    <property type="match status" value="1"/>
</dbReference>
<evidence type="ECO:0000313" key="2">
    <source>
        <dbReference type="EMBL" id="MCP8938459.1"/>
    </source>
</evidence>
<protein>
    <submittedName>
        <fullName evidence="2">Phytanoyl-CoA dioxygenase family protein</fullName>
    </submittedName>
</protein>
<reference evidence="2 3" key="1">
    <citation type="submission" date="2022-07" db="EMBL/GenBank/DDBJ databases">
        <authorList>
            <person name="Li W.-J."/>
            <person name="Deng Q.-Q."/>
        </authorList>
    </citation>
    <scope>NUCLEOTIDE SEQUENCE [LARGE SCALE GENOMIC DNA]</scope>
    <source>
        <strain evidence="2 3">SYSU M60028</strain>
    </source>
</reference>
<evidence type="ECO:0000256" key="1">
    <source>
        <dbReference type="ARBA" id="ARBA00001954"/>
    </source>
</evidence>
<gene>
    <name evidence="2" type="ORF">NK718_08015</name>
</gene>
<dbReference type="Pfam" id="PF05721">
    <property type="entry name" value="PhyH"/>
    <property type="match status" value="1"/>
</dbReference>
<keyword evidence="3" id="KW-1185">Reference proteome</keyword>
<dbReference type="EMBL" id="JANCLU010000006">
    <property type="protein sequence ID" value="MCP8938459.1"/>
    <property type="molecule type" value="Genomic_DNA"/>
</dbReference>
<dbReference type="Proteomes" id="UP001205890">
    <property type="component" value="Unassembled WGS sequence"/>
</dbReference>